<accession>A0A813ALG9</accession>
<protein>
    <submittedName>
        <fullName evidence="2">Uncharacterized protein</fullName>
    </submittedName>
</protein>
<evidence type="ECO:0000313" key="2">
    <source>
        <dbReference type="EMBL" id="CAE7870407.1"/>
    </source>
</evidence>
<dbReference type="Proteomes" id="UP000601435">
    <property type="component" value="Unassembled WGS sequence"/>
</dbReference>
<gene>
    <name evidence="2" type="ORF">SNEC2469_LOCUS28100</name>
</gene>
<evidence type="ECO:0000313" key="3">
    <source>
        <dbReference type="Proteomes" id="UP000601435"/>
    </source>
</evidence>
<keyword evidence="3" id="KW-1185">Reference proteome</keyword>
<feature type="compositionally biased region" description="Basic residues" evidence="1">
    <location>
        <begin position="38"/>
        <end position="59"/>
    </location>
</feature>
<dbReference type="AlphaFoldDB" id="A0A813ALG9"/>
<evidence type="ECO:0000256" key="1">
    <source>
        <dbReference type="SAM" id="MobiDB-lite"/>
    </source>
</evidence>
<feature type="region of interest" description="Disordered" evidence="1">
    <location>
        <begin position="31"/>
        <end position="64"/>
    </location>
</feature>
<dbReference type="OrthoDB" id="459334at2759"/>
<reference evidence="2" key="1">
    <citation type="submission" date="2021-02" db="EMBL/GenBank/DDBJ databases">
        <authorList>
            <person name="Dougan E. K."/>
            <person name="Rhodes N."/>
            <person name="Thang M."/>
            <person name="Chan C."/>
        </authorList>
    </citation>
    <scope>NUCLEOTIDE SEQUENCE</scope>
</reference>
<organism evidence="2 3">
    <name type="scientific">Symbiodinium necroappetens</name>
    <dbReference type="NCBI Taxonomy" id="1628268"/>
    <lineage>
        <taxon>Eukaryota</taxon>
        <taxon>Sar</taxon>
        <taxon>Alveolata</taxon>
        <taxon>Dinophyceae</taxon>
        <taxon>Suessiales</taxon>
        <taxon>Symbiodiniaceae</taxon>
        <taxon>Symbiodinium</taxon>
    </lineage>
</organism>
<proteinExistence type="predicted"/>
<comment type="caution">
    <text evidence="2">The sequence shown here is derived from an EMBL/GenBank/DDBJ whole genome shotgun (WGS) entry which is preliminary data.</text>
</comment>
<feature type="non-terminal residue" evidence="2">
    <location>
        <position position="1"/>
    </location>
</feature>
<sequence>VSSFVAGELTNYATTAAVTSAISSALSSYDDSSQVDKNHHRVAGFTRGPKRTSHRRRHVGLGGSVGLQHNCPDAELRGRRAAGLRGQNTSATNARNFLLRFLASDALEILAAMGKVVLLQKLDPKGKKGAWLKLVDEEPARSREELLYDLACYVLEGHHEVSNRFYKYEEVWFVVESVLEDVSLDKDAKAVRVWDVEKQQHISFAFKYESSDLDCLD</sequence>
<dbReference type="EMBL" id="CAJNJA010060313">
    <property type="protein sequence ID" value="CAE7870407.1"/>
    <property type="molecule type" value="Genomic_DNA"/>
</dbReference>
<name>A0A813ALG9_9DINO</name>